<evidence type="ECO:0000256" key="1">
    <source>
        <dbReference type="ARBA" id="ARBA00006336"/>
    </source>
</evidence>
<dbReference type="FunFam" id="3.40.50.850:FF:000006">
    <property type="entry name" value="Bifunctional pyrazinamidase/nicotinamidase"/>
    <property type="match status" value="1"/>
</dbReference>
<name>A0A0N7KYG1_9HYPH</name>
<evidence type="ECO:0000256" key="7">
    <source>
        <dbReference type="ARBA" id="ARBA00043224"/>
    </source>
</evidence>
<comment type="similarity">
    <text evidence="1">Belongs to the isochorismatase family.</text>
</comment>
<evidence type="ECO:0000259" key="9">
    <source>
        <dbReference type="Pfam" id="PF00857"/>
    </source>
</evidence>
<dbReference type="InterPro" id="IPR000868">
    <property type="entry name" value="Isochorismatase-like_dom"/>
</dbReference>
<evidence type="ECO:0000256" key="4">
    <source>
        <dbReference type="ARBA" id="ARBA00022801"/>
    </source>
</evidence>
<dbReference type="GO" id="GO:0008936">
    <property type="term" value="F:nicotinamidase activity"/>
    <property type="evidence" value="ECO:0007669"/>
    <property type="project" value="UniProtKB-EC"/>
</dbReference>
<feature type="domain" description="Isochorismatase-like" evidence="9">
    <location>
        <begin position="11"/>
        <end position="197"/>
    </location>
</feature>
<reference evidence="10" key="1">
    <citation type="journal article" date="2015" name="Proc. Natl. Acad. Sci. U.S.A.">
        <title>Bacterial clade with the ribosomal RNA operon on a small plasmid rather than the chromosome.</title>
        <authorList>
            <person name="Anda M."/>
            <person name="Ohtsubo Y."/>
            <person name="Okubo T."/>
            <person name="Sugawara M."/>
            <person name="Nagata Y."/>
            <person name="Tsuda M."/>
            <person name="Minamisawa K."/>
            <person name="Mitsui H."/>
        </authorList>
    </citation>
    <scope>NUCLEOTIDE SEQUENCE</scope>
    <source>
        <strain evidence="10">DSM 21871</strain>
    </source>
</reference>
<dbReference type="SUPFAM" id="SSF52499">
    <property type="entry name" value="Isochorismatase-like hydrolases"/>
    <property type="match status" value="1"/>
</dbReference>
<keyword evidence="3" id="KW-0479">Metal-binding</keyword>
<dbReference type="InterPro" id="IPR052347">
    <property type="entry name" value="Isochorismatase_Nicotinamidase"/>
</dbReference>
<dbReference type="AlphaFoldDB" id="A0A0N7KYG1"/>
<comment type="pathway">
    <text evidence="5">Cofactor biosynthesis; nicotinate biosynthesis; nicotinate from nicotinamide: step 1/1.</text>
</comment>
<evidence type="ECO:0000256" key="3">
    <source>
        <dbReference type="ARBA" id="ARBA00022723"/>
    </source>
</evidence>
<dbReference type="CDD" id="cd01011">
    <property type="entry name" value="nicotinamidase"/>
    <property type="match status" value="1"/>
</dbReference>
<dbReference type="GO" id="GO:0019363">
    <property type="term" value="P:pyridine nucleotide biosynthetic process"/>
    <property type="evidence" value="ECO:0007669"/>
    <property type="project" value="UniProtKB-KW"/>
</dbReference>
<keyword evidence="4" id="KW-0378">Hydrolase</keyword>
<dbReference type="PANTHER" id="PTHR11080">
    <property type="entry name" value="PYRAZINAMIDASE/NICOTINAMIDASE"/>
    <property type="match status" value="1"/>
</dbReference>
<dbReference type="PANTHER" id="PTHR11080:SF2">
    <property type="entry name" value="LD05707P"/>
    <property type="match status" value="1"/>
</dbReference>
<dbReference type="Pfam" id="PF00857">
    <property type="entry name" value="Isochorismatase"/>
    <property type="match status" value="1"/>
</dbReference>
<dbReference type="Gene3D" id="3.40.50.850">
    <property type="entry name" value="Isochorismatase-like"/>
    <property type="match status" value="1"/>
</dbReference>
<sequence length="225" mass="24072">MANIDIKHDDALIIVDVQNDFCRGGALAVLDGDSVLAPINALAPHFPVVVQTQDWHTPDHVSFASSHRRNAFEVITLPYGPQVLWPDHCVVGTGGADFHPALHVPNVQMIVRKGFHPSVDSYSAFVEADHATRTGLAGYLRERGVGRVFVAGLATDFCVAWTALDGRRAGFEVVVVEDACRSIDLDGSLARAWQDLDAAGVGRCQSDELLPGLPVPDGADRASSA</sequence>
<protein>
    <recommendedName>
        <fullName evidence="8">Nicotinamidase</fullName>
        <ecNumber evidence="6">3.5.1.19</ecNumber>
    </recommendedName>
    <alternativeName>
        <fullName evidence="7">Nicotinamide deamidase</fullName>
    </alternativeName>
</protein>
<dbReference type="InterPro" id="IPR036380">
    <property type="entry name" value="Isochorismatase-like_sf"/>
</dbReference>
<dbReference type="GO" id="GO:0046872">
    <property type="term" value="F:metal ion binding"/>
    <property type="evidence" value="ECO:0007669"/>
    <property type="project" value="UniProtKB-KW"/>
</dbReference>
<evidence type="ECO:0000256" key="8">
    <source>
        <dbReference type="ARBA" id="ARBA00072277"/>
    </source>
</evidence>
<organism evidence="10">
    <name type="scientific">Aurantimonas manganoxydans</name>
    <dbReference type="NCBI Taxonomy" id="651183"/>
    <lineage>
        <taxon>Bacteria</taxon>
        <taxon>Pseudomonadati</taxon>
        <taxon>Pseudomonadota</taxon>
        <taxon>Alphaproteobacteria</taxon>
        <taxon>Hyphomicrobiales</taxon>
        <taxon>Aurantimonadaceae</taxon>
        <taxon>Aurantimonas</taxon>
    </lineage>
</organism>
<evidence type="ECO:0000313" key="10">
    <source>
        <dbReference type="EMBL" id="BAT29625.1"/>
    </source>
</evidence>
<keyword evidence="2" id="KW-0662">Pyridine nucleotide biosynthesis</keyword>
<evidence type="ECO:0000256" key="5">
    <source>
        <dbReference type="ARBA" id="ARBA00037900"/>
    </source>
</evidence>
<proteinExistence type="inferred from homology"/>
<dbReference type="EC" id="3.5.1.19" evidence="6"/>
<dbReference type="NCBIfam" id="NF008623">
    <property type="entry name" value="PRK11609.1"/>
    <property type="match status" value="1"/>
</dbReference>
<accession>A0A0N7KYG1</accession>
<evidence type="ECO:0000256" key="2">
    <source>
        <dbReference type="ARBA" id="ARBA00022642"/>
    </source>
</evidence>
<evidence type="ECO:0000256" key="6">
    <source>
        <dbReference type="ARBA" id="ARBA00039017"/>
    </source>
</evidence>
<dbReference type="EMBL" id="LC066380">
    <property type="protein sequence ID" value="BAT29625.1"/>
    <property type="molecule type" value="Genomic_DNA"/>
</dbReference>